<organism evidence="6 7">
    <name type="scientific">Phormidium pseudopriestleyi FRX01</name>
    <dbReference type="NCBI Taxonomy" id="1759528"/>
    <lineage>
        <taxon>Bacteria</taxon>
        <taxon>Bacillati</taxon>
        <taxon>Cyanobacteriota</taxon>
        <taxon>Cyanophyceae</taxon>
        <taxon>Oscillatoriophycideae</taxon>
        <taxon>Oscillatoriales</taxon>
        <taxon>Oscillatoriaceae</taxon>
        <taxon>Phormidium</taxon>
    </lineage>
</organism>
<keyword evidence="2 4" id="KW-0808">Transferase</keyword>
<comment type="function">
    <text evidence="4">Methylates the class 1 translation termination release factors RF1/PrfA and RF2/PrfB on the glutamine residue of the universally conserved GGQ motif.</text>
</comment>
<feature type="binding site" evidence="4">
    <location>
        <position position="214"/>
    </location>
    <ligand>
        <name>S-adenosyl-L-methionine</name>
        <dbReference type="ChEBI" id="CHEBI:59789"/>
    </ligand>
</feature>
<dbReference type="PROSITE" id="PS00092">
    <property type="entry name" value="N6_MTASE"/>
    <property type="match status" value="1"/>
</dbReference>
<feature type="binding site" evidence="4">
    <location>
        <begin position="214"/>
        <end position="217"/>
    </location>
    <ligand>
        <name>substrate</name>
    </ligand>
</feature>
<comment type="similarity">
    <text evidence="4">Belongs to the protein N5-glutamine methyltransferase family. PrmC subfamily.</text>
</comment>
<keyword evidence="3 4" id="KW-0949">S-adenosyl-L-methionine</keyword>
<sequence length="309" mass="33857">MSRSSDPAVSGLELWQWRQSARAAAVAANVPVEELDWLLLSVSDLDKLALRLDSYKGRLHIPLNRPLAQLKEQWQQRIQDRVPVQYLAGVTPWRNFSLGVSPGVLIPRPETEWAIDLALQSAQSESRPHPETCLMEGDWADLGTGSGAIALGLAEVLPKATLHAVDRSEDALAIARENALNLGYGDRIQFYCGSWFEPLHPFQGLQRLRGIVSNPPYIPTAMLGELEPEVANHEPAIALDGGPDGLDCIRHLIATAPPYLCPGGILLLEMMAGQAPAVTELLQDQGSYSQIEIFSDLAGIKRFARAYRS</sequence>
<dbReference type="Pfam" id="PF13847">
    <property type="entry name" value="Methyltransf_31"/>
    <property type="match status" value="1"/>
</dbReference>
<evidence type="ECO:0000313" key="6">
    <source>
        <dbReference type="EMBL" id="MBO0348884.1"/>
    </source>
</evidence>
<evidence type="ECO:0000256" key="3">
    <source>
        <dbReference type="ARBA" id="ARBA00022691"/>
    </source>
</evidence>
<dbReference type="EC" id="2.1.1.297" evidence="4"/>
<dbReference type="Gene3D" id="3.40.50.150">
    <property type="entry name" value="Vaccinia Virus protein VP39"/>
    <property type="match status" value="1"/>
</dbReference>
<gene>
    <name evidence="4 6" type="primary">prmC</name>
    <name evidence="6" type="ORF">J0895_07175</name>
</gene>
<dbReference type="InterPro" id="IPR002052">
    <property type="entry name" value="DNA_methylase_N6_adenine_CS"/>
</dbReference>
<dbReference type="GO" id="GO:0032259">
    <property type="term" value="P:methylation"/>
    <property type="evidence" value="ECO:0007669"/>
    <property type="project" value="UniProtKB-KW"/>
</dbReference>
<dbReference type="InterPro" id="IPR052663">
    <property type="entry name" value="RF_glutamine_MTase_cyano"/>
</dbReference>
<evidence type="ECO:0000259" key="5">
    <source>
        <dbReference type="Pfam" id="PF13847"/>
    </source>
</evidence>
<dbReference type="InterPro" id="IPR029063">
    <property type="entry name" value="SAM-dependent_MTases_sf"/>
</dbReference>
<protein>
    <recommendedName>
        <fullName evidence="4">Release factor glutamine methyltransferase</fullName>
        <shortName evidence="4">RF MTase</shortName>
        <ecNumber evidence="4">2.1.1.297</ecNumber>
    </recommendedName>
    <alternativeName>
        <fullName evidence="4">N5-glutamine methyltransferase PrmC</fullName>
    </alternativeName>
    <alternativeName>
        <fullName evidence="4">Protein-(glutamine-N5) MTase PrmC</fullName>
    </alternativeName>
    <alternativeName>
        <fullName evidence="4">Protein-glutamine N-methyltransferase PrmC</fullName>
    </alternativeName>
</protein>
<dbReference type="Proteomes" id="UP000664844">
    <property type="component" value="Unassembled WGS sequence"/>
</dbReference>
<name>A0ABS3FP39_9CYAN</name>
<keyword evidence="1 4" id="KW-0489">Methyltransferase</keyword>
<keyword evidence="7" id="KW-1185">Reference proteome</keyword>
<comment type="catalytic activity">
    <reaction evidence="4">
        <text>L-glutaminyl-[peptide chain release factor] + S-adenosyl-L-methionine = N(5)-methyl-L-glutaminyl-[peptide chain release factor] + S-adenosyl-L-homocysteine + H(+)</text>
        <dbReference type="Rhea" id="RHEA:42896"/>
        <dbReference type="Rhea" id="RHEA-COMP:10271"/>
        <dbReference type="Rhea" id="RHEA-COMP:10272"/>
        <dbReference type="ChEBI" id="CHEBI:15378"/>
        <dbReference type="ChEBI" id="CHEBI:30011"/>
        <dbReference type="ChEBI" id="CHEBI:57856"/>
        <dbReference type="ChEBI" id="CHEBI:59789"/>
        <dbReference type="ChEBI" id="CHEBI:61891"/>
        <dbReference type="EC" id="2.1.1.297"/>
    </reaction>
</comment>
<dbReference type="NCBIfam" id="TIGR03534">
    <property type="entry name" value="RF_mod_PrmC"/>
    <property type="match status" value="1"/>
</dbReference>
<dbReference type="GO" id="GO:0102559">
    <property type="term" value="F:peptide chain release factor N(5)-glutamine methyltransferase activity"/>
    <property type="evidence" value="ECO:0007669"/>
    <property type="project" value="UniProtKB-EC"/>
</dbReference>
<evidence type="ECO:0000313" key="7">
    <source>
        <dbReference type="Proteomes" id="UP000664844"/>
    </source>
</evidence>
<evidence type="ECO:0000256" key="2">
    <source>
        <dbReference type="ARBA" id="ARBA00022679"/>
    </source>
</evidence>
<proteinExistence type="inferred from homology"/>
<dbReference type="RefSeq" id="WP_207087425.1">
    <property type="nucleotide sequence ID" value="NZ_JAFLQW010000196.1"/>
</dbReference>
<evidence type="ECO:0000256" key="1">
    <source>
        <dbReference type="ARBA" id="ARBA00022603"/>
    </source>
</evidence>
<dbReference type="PANTHER" id="PTHR47441:SF3">
    <property type="entry name" value="RELEASE FACTOR GLUTAMINE METHYLTRANSFERASE"/>
    <property type="match status" value="1"/>
</dbReference>
<dbReference type="CDD" id="cd02440">
    <property type="entry name" value="AdoMet_MTases"/>
    <property type="match status" value="1"/>
</dbReference>
<dbReference type="InterPro" id="IPR025714">
    <property type="entry name" value="Methyltranfer_dom"/>
</dbReference>
<feature type="binding site" evidence="4">
    <location>
        <position position="166"/>
    </location>
    <ligand>
        <name>S-adenosyl-L-methionine</name>
        <dbReference type="ChEBI" id="CHEBI:59789"/>
    </ligand>
</feature>
<dbReference type="EMBL" id="JAFLQW010000196">
    <property type="protein sequence ID" value="MBO0348884.1"/>
    <property type="molecule type" value="Genomic_DNA"/>
</dbReference>
<evidence type="ECO:0000256" key="4">
    <source>
        <dbReference type="HAMAP-Rule" id="MF_02126"/>
    </source>
</evidence>
<accession>A0ABS3FP39</accession>
<feature type="binding site" evidence="4">
    <location>
        <position position="195"/>
    </location>
    <ligand>
        <name>S-adenosyl-L-methionine</name>
        <dbReference type="ChEBI" id="CHEBI:59789"/>
    </ligand>
</feature>
<dbReference type="InterPro" id="IPR004556">
    <property type="entry name" value="HemK-like"/>
</dbReference>
<comment type="caution">
    <text evidence="6">The sequence shown here is derived from an EMBL/GenBank/DDBJ whole genome shotgun (WGS) entry which is preliminary data.</text>
</comment>
<dbReference type="NCBIfam" id="TIGR00536">
    <property type="entry name" value="hemK_fam"/>
    <property type="match status" value="1"/>
</dbReference>
<feature type="domain" description="Methyltransferase" evidence="5">
    <location>
        <begin position="141"/>
        <end position="199"/>
    </location>
</feature>
<reference evidence="6 7" key="1">
    <citation type="submission" date="2021-03" db="EMBL/GenBank/DDBJ databases">
        <title>Metabolic Capacity of the Antarctic Cyanobacterium Phormidium pseudopriestleyi that Sustains Oxygenic Photosynthesis in the Presence of Hydrogen Sulfide.</title>
        <authorList>
            <person name="Lumian J.E."/>
            <person name="Jungblut A.D."/>
            <person name="Dillon M.L."/>
            <person name="Hawes I."/>
            <person name="Doran P.T."/>
            <person name="Mackey T.J."/>
            <person name="Dick G.J."/>
            <person name="Grettenberger C.L."/>
            <person name="Sumner D.Y."/>
        </authorList>
    </citation>
    <scope>NUCLEOTIDE SEQUENCE [LARGE SCALE GENOMIC DNA]</scope>
    <source>
        <strain evidence="6 7">FRX01</strain>
    </source>
</reference>
<dbReference type="InterPro" id="IPR019874">
    <property type="entry name" value="RF_methyltr_PrmC"/>
</dbReference>
<feature type="binding site" evidence="4">
    <location>
        <begin position="143"/>
        <end position="147"/>
    </location>
    <ligand>
        <name>S-adenosyl-L-methionine</name>
        <dbReference type="ChEBI" id="CHEBI:59789"/>
    </ligand>
</feature>
<dbReference type="PANTHER" id="PTHR47441">
    <property type="match status" value="1"/>
</dbReference>
<dbReference type="SUPFAM" id="SSF53335">
    <property type="entry name" value="S-adenosyl-L-methionine-dependent methyltransferases"/>
    <property type="match status" value="1"/>
</dbReference>
<dbReference type="HAMAP" id="MF_02126">
    <property type="entry name" value="RF_methyltr_PrmC"/>
    <property type="match status" value="1"/>
</dbReference>